<dbReference type="EC" id="3.1.3.16" evidence="2"/>
<dbReference type="GO" id="GO:0004722">
    <property type="term" value="F:protein serine/threonine phosphatase activity"/>
    <property type="evidence" value="ECO:0007669"/>
    <property type="project" value="UniProtKB-EC"/>
</dbReference>
<dbReference type="SMART" id="SM00331">
    <property type="entry name" value="PP2C_SIG"/>
    <property type="match status" value="1"/>
</dbReference>
<accession>A0A173RJF9</accession>
<dbReference type="InterPro" id="IPR036457">
    <property type="entry name" value="PPM-type-like_dom_sf"/>
</dbReference>
<name>A0A173RJF9_ANAHA</name>
<dbReference type="EMBL" id="CYXT01000002">
    <property type="protein sequence ID" value="CUM77779.1"/>
    <property type="molecule type" value="Genomic_DNA"/>
</dbReference>
<organism evidence="2 3">
    <name type="scientific">Anaerostipes hadrus</name>
    <dbReference type="NCBI Taxonomy" id="649756"/>
    <lineage>
        <taxon>Bacteria</taxon>
        <taxon>Bacillati</taxon>
        <taxon>Bacillota</taxon>
        <taxon>Clostridia</taxon>
        <taxon>Lachnospirales</taxon>
        <taxon>Lachnospiraceae</taxon>
        <taxon>Anaerostipes</taxon>
    </lineage>
</organism>
<dbReference type="Pfam" id="PF13672">
    <property type="entry name" value="PP2C_2"/>
    <property type="match status" value="1"/>
</dbReference>
<evidence type="ECO:0000313" key="2">
    <source>
        <dbReference type="EMBL" id="CUM77779.1"/>
    </source>
</evidence>
<proteinExistence type="predicted"/>
<protein>
    <submittedName>
        <fullName evidence="2">Serine/threonine phosphatase stp</fullName>
        <ecNumber evidence="2">3.1.3.16</ecNumber>
    </submittedName>
</protein>
<dbReference type="RefSeq" id="WP_055257862.1">
    <property type="nucleotide sequence ID" value="NZ_CYXT01000002.1"/>
</dbReference>
<gene>
    <name evidence="2" type="primary">stp_2</name>
    <name evidence="2" type="ORF">ERS852425_00562</name>
</gene>
<keyword evidence="2" id="KW-0378">Hydrolase</keyword>
<dbReference type="AlphaFoldDB" id="A0A173RJF9"/>
<evidence type="ECO:0000259" key="1">
    <source>
        <dbReference type="PROSITE" id="PS51746"/>
    </source>
</evidence>
<dbReference type="InterPro" id="IPR001932">
    <property type="entry name" value="PPM-type_phosphatase-like_dom"/>
</dbReference>
<dbReference type="SMART" id="SM00332">
    <property type="entry name" value="PP2Cc"/>
    <property type="match status" value="1"/>
</dbReference>
<dbReference type="CDD" id="cd00143">
    <property type="entry name" value="PP2Cc"/>
    <property type="match status" value="1"/>
</dbReference>
<sequence length="253" mass="29316">MIDTIGMTDIGNGRPSNQDAYLLRQKEKNGKLYLLAVVCDGMGGLKKGEIASHYIVEVLKQWFDETLFDGLETMGIDMIEQNLIDLIRRINQNLLLMSRRMEETKSMGSTLTLLFVEGHEFFVLNVGDSRTYWFDRDRKFVTTDHTLAELELRAGHLTKEQAKKDPRRHILIQCVGVTKDIRIDCYKGRLNPGMEFLLCTDGFYGLLEEEEIYQVEESKEQIKEWVQKCFQKVKRRGELDNLSCVIVKVPNKK</sequence>
<dbReference type="PROSITE" id="PS51746">
    <property type="entry name" value="PPM_2"/>
    <property type="match status" value="1"/>
</dbReference>
<feature type="domain" description="PPM-type phosphatase" evidence="1">
    <location>
        <begin position="4"/>
        <end position="249"/>
    </location>
</feature>
<reference evidence="2 3" key="1">
    <citation type="submission" date="2015-09" db="EMBL/GenBank/DDBJ databases">
        <authorList>
            <consortium name="Pathogen Informatics"/>
        </authorList>
    </citation>
    <scope>NUCLEOTIDE SEQUENCE [LARGE SCALE GENOMIC DNA]</scope>
    <source>
        <strain evidence="2 3">2789STDY5608868</strain>
    </source>
</reference>
<dbReference type="Gene3D" id="3.60.40.10">
    <property type="entry name" value="PPM-type phosphatase domain"/>
    <property type="match status" value="1"/>
</dbReference>
<dbReference type="SUPFAM" id="SSF81606">
    <property type="entry name" value="PP2C-like"/>
    <property type="match status" value="1"/>
</dbReference>
<dbReference type="Proteomes" id="UP000095598">
    <property type="component" value="Unassembled WGS sequence"/>
</dbReference>
<evidence type="ECO:0000313" key="3">
    <source>
        <dbReference type="Proteomes" id="UP000095598"/>
    </source>
</evidence>